<keyword evidence="2" id="KW-1185">Reference proteome</keyword>
<dbReference type="Proteomes" id="UP000256512">
    <property type="component" value="Unassembled WGS sequence"/>
</dbReference>
<name>A0A3D9BBM9_9FLAO</name>
<reference evidence="1 2" key="1">
    <citation type="journal article" date="2006" name="Int. J. Syst. Evol. Microbiol.">
        <title>Chryseobacterium piscium sp. nov., isolated from fish of the South Atlantic Ocean off South Africa.</title>
        <authorList>
            <person name="de Beer H."/>
            <person name="Hugo C.J."/>
            <person name="Jooste P.J."/>
            <person name="Vancanneyt M."/>
            <person name="Coenye T."/>
            <person name="Vandamme P."/>
        </authorList>
    </citation>
    <scope>NUCLEOTIDE SEQUENCE [LARGE SCALE GENOMIC DNA]</scope>
    <source>
        <strain evidence="1 2">CCUG 51923</strain>
    </source>
</reference>
<gene>
    <name evidence="1" type="ORF">DRF62_18615</name>
</gene>
<evidence type="ECO:0000313" key="2">
    <source>
        <dbReference type="Proteomes" id="UP000256512"/>
    </source>
</evidence>
<evidence type="ECO:0000313" key="1">
    <source>
        <dbReference type="EMBL" id="REC50808.1"/>
    </source>
</evidence>
<sequence length="180" mass="20778">MSDAQQKLETARNIYQSLPLEKQLEIKKQQPDLYHAIYGDDVIPNTYYLEPFIENNKTGLEDEIPKESQNANLSAEIVKGFKNAKFSKVPASIVEANNLFQKLSIDTQMMIKKDKPEIYNMLFKENVFVDTSTLSAFLKDYDPKYLEIKSIRDLETLSLSAQLEFKNNFPGEYASFMKIN</sequence>
<dbReference type="EMBL" id="QNVS01000092">
    <property type="protein sequence ID" value="REC50808.1"/>
    <property type="molecule type" value="Genomic_DNA"/>
</dbReference>
<dbReference type="RefSeq" id="WP_115951640.1">
    <property type="nucleotide sequence ID" value="NZ_QNVS01000092.1"/>
</dbReference>
<organism evidence="1 2">
    <name type="scientific">Chryseobacterium piscium</name>
    <dbReference type="NCBI Taxonomy" id="333702"/>
    <lineage>
        <taxon>Bacteria</taxon>
        <taxon>Pseudomonadati</taxon>
        <taxon>Bacteroidota</taxon>
        <taxon>Flavobacteriia</taxon>
        <taxon>Flavobacteriales</taxon>
        <taxon>Weeksellaceae</taxon>
        <taxon>Chryseobacterium group</taxon>
        <taxon>Chryseobacterium</taxon>
    </lineage>
</organism>
<proteinExistence type="predicted"/>
<protein>
    <submittedName>
        <fullName evidence="1">Uncharacterized protein</fullName>
    </submittedName>
</protein>
<dbReference type="AlphaFoldDB" id="A0A3D9BBM9"/>
<comment type="caution">
    <text evidence="1">The sequence shown here is derived from an EMBL/GenBank/DDBJ whole genome shotgun (WGS) entry which is preliminary data.</text>
</comment>
<accession>A0A3D9BBM9</accession>